<evidence type="ECO:0000313" key="4">
    <source>
        <dbReference type="EMBL" id="MCK9688001.1"/>
    </source>
</evidence>
<dbReference type="Proteomes" id="UP001139353">
    <property type="component" value="Unassembled WGS sequence"/>
</dbReference>
<evidence type="ECO:0000259" key="3">
    <source>
        <dbReference type="Pfam" id="PF20434"/>
    </source>
</evidence>
<evidence type="ECO:0000256" key="1">
    <source>
        <dbReference type="ARBA" id="ARBA00022801"/>
    </source>
</evidence>
<sequence length="312" mass="32927">MTRLRCLTILAALLALLDTSPASAQSDPTTPAPHRFERLRERLAESLDDGTDSDQAARSAPAGARIVADVAYGPDPAQRFDVFVPTRPAAGAAPVVFFVHGGGWARGDKANARVLEPKVAHWVGQGYVVISANYRMLPTPVAQQAEDVAAAIASAQSRAASWGGDPARFILMGHSAGAHLVALVAAGAPTAAKPQPWRGAVLLDSAALDVPVIMEHRHLGLYDRAFGTDPARWTAVSPIAQLARATAPMLAVCSSRRRESCGQADRFAAKANGLGGQVRVLREDLSHMQINATLGAASDYTTQVDAFMQSLR</sequence>
<dbReference type="GO" id="GO:0016787">
    <property type="term" value="F:hydrolase activity"/>
    <property type="evidence" value="ECO:0007669"/>
    <property type="project" value="UniProtKB-KW"/>
</dbReference>
<feature type="signal peptide" evidence="2">
    <location>
        <begin position="1"/>
        <end position="24"/>
    </location>
</feature>
<dbReference type="RefSeq" id="WP_275684043.1">
    <property type="nucleotide sequence ID" value="NZ_JAJLJH010000006.1"/>
</dbReference>
<dbReference type="Gene3D" id="3.40.50.1820">
    <property type="entry name" value="alpha/beta hydrolase"/>
    <property type="match status" value="1"/>
</dbReference>
<comment type="caution">
    <text evidence="4">The sequence shown here is derived from an EMBL/GenBank/DDBJ whole genome shotgun (WGS) entry which is preliminary data.</text>
</comment>
<dbReference type="EMBL" id="JAJLJH010000006">
    <property type="protein sequence ID" value="MCK9688001.1"/>
    <property type="molecule type" value="Genomic_DNA"/>
</dbReference>
<dbReference type="PANTHER" id="PTHR48081:SF33">
    <property type="entry name" value="KYNURENINE FORMAMIDASE"/>
    <property type="match status" value="1"/>
</dbReference>
<dbReference type="InterPro" id="IPR049492">
    <property type="entry name" value="BD-FAE-like_dom"/>
</dbReference>
<keyword evidence="2" id="KW-0732">Signal</keyword>
<dbReference type="SUPFAM" id="SSF53474">
    <property type="entry name" value="alpha/beta-Hydrolases"/>
    <property type="match status" value="1"/>
</dbReference>
<evidence type="ECO:0000256" key="2">
    <source>
        <dbReference type="SAM" id="SignalP"/>
    </source>
</evidence>
<evidence type="ECO:0000313" key="5">
    <source>
        <dbReference type="Proteomes" id="UP001139353"/>
    </source>
</evidence>
<gene>
    <name evidence="4" type="ORF">LPC04_20035</name>
</gene>
<protein>
    <submittedName>
        <fullName evidence="4">Alpha/beta hydrolase</fullName>
    </submittedName>
</protein>
<name>A0A9X1YL79_9BURK</name>
<proteinExistence type="predicted"/>
<dbReference type="InterPro" id="IPR050300">
    <property type="entry name" value="GDXG_lipolytic_enzyme"/>
</dbReference>
<accession>A0A9X1YL79</accession>
<reference evidence="4" key="1">
    <citation type="submission" date="2021-11" db="EMBL/GenBank/DDBJ databases">
        <title>BS-T2-15 a new species belonging to the Comamonadaceae family isolated from the soil of a French oak forest.</title>
        <authorList>
            <person name="Mieszkin S."/>
            <person name="Alain K."/>
        </authorList>
    </citation>
    <scope>NUCLEOTIDE SEQUENCE</scope>
    <source>
        <strain evidence="4">BS-T2-15</strain>
    </source>
</reference>
<keyword evidence="1 4" id="KW-0378">Hydrolase</keyword>
<organism evidence="4 5">
    <name type="scientific">Scleromatobacter humisilvae</name>
    <dbReference type="NCBI Taxonomy" id="2897159"/>
    <lineage>
        <taxon>Bacteria</taxon>
        <taxon>Pseudomonadati</taxon>
        <taxon>Pseudomonadota</taxon>
        <taxon>Betaproteobacteria</taxon>
        <taxon>Burkholderiales</taxon>
        <taxon>Sphaerotilaceae</taxon>
        <taxon>Scleromatobacter</taxon>
    </lineage>
</organism>
<dbReference type="InterPro" id="IPR029058">
    <property type="entry name" value="AB_hydrolase_fold"/>
</dbReference>
<dbReference type="Pfam" id="PF20434">
    <property type="entry name" value="BD-FAE"/>
    <property type="match status" value="1"/>
</dbReference>
<dbReference type="AlphaFoldDB" id="A0A9X1YL79"/>
<dbReference type="PANTHER" id="PTHR48081">
    <property type="entry name" value="AB HYDROLASE SUPERFAMILY PROTEIN C4A8.06C"/>
    <property type="match status" value="1"/>
</dbReference>
<feature type="chain" id="PRO_5040918501" evidence="2">
    <location>
        <begin position="25"/>
        <end position="312"/>
    </location>
</feature>
<feature type="domain" description="BD-FAE-like" evidence="3">
    <location>
        <begin position="81"/>
        <end position="186"/>
    </location>
</feature>
<keyword evidence="5" id="KW-1185">Reference proteome</keyword>